<comment type="caution">
    <text evidence="2">The sequence shown here is derived from an EMBL/GenBank/DDBJ whole genome shotgun (WGS) entry which is preliminary data.</text>
</comment>
<proteinExistence type="predicted"/>
<dbReference type="Proteomes" id="UP000295814">
    <property type="component" value="Unassembled WGS sequence"/>
</dbReference>
<gene>
    <name evidence="2" type="ORF">E1J38_013285</name>
</gene>
<reference evidence="2 3" key="2">
    <citation type="submission" date="2019-07" db="EMBL/GenBank/DDBJ databases">
        <title>Seonamhaeicola sp. W255 draft genome.</title>
        <authorList>
            <person name="Zhang X.-Y."/>
            <person name="Zhang R."/>
            <person name="Zhong Y.-L."/>
            <person name="Du Z.-J."/>
        </authorList>
    </citation>
    <scope>NUCLEOTIDE SEQUENCE [LARGE SCALE GENOMIC DNA]</scope>
    <source>
        <strain evidence="2 3">W255</strain>
    </source>
</reference>
<dbReference type="EMBL" id="SMZJ02000010">
    <property type="protein sequence ID" value="TWO31598.1"/>
    <property type="molecule type" value="Genomic_DNA"/>
</dbReference>
<sequence length="73" mass="7584">MTTRKRRILTLGIIVFIGVLCFAQKGGPTPPPPPTGGPSPPGLTIGVDTLFLVVLALCLGVRKLLSQSSSISK</sequence>
<keyword evidence="3" id="KW-1185">Reference proteome</keyword>
<evidence type="ECO:0000313" key="3">
    <source>
        <dbReference type="Proteomes" id="UP000295814"/>
    </source>
</evidence>
<accession>A0A562YB57</accession>
<dbReference type="AlphaFoldDB" id="A0A562YB57"/>
<evidence type="ECO:0000313" key="2">
    <source>
        <dbReference type="EMBL" id="TWO31598.1"/>
    </source>
</evidence>
<reference evidence="2 3" key="1">
    <citation type="submission" date="2019-03" db="EMBL/GenBank/DDBJ databases">
        <authorList>
            <person name="Zhong Y.L."/>
        </authorList>
    </citation>
    <scope>NUCLEOTIDE SEQUENCE [LARGE SCALE GENOMIC DNA]</scope>
    <source>
        <strain evidence="2 3">W255</strain>
    </source>
</reference>
<keyword evidence="1" id="KW-0472">Membrane</keyword>
<keyword evidence="1" id="KW-1133">Transmembrane helix</keyword>
<feature type="transmembrane region" description="Helical" evidence="1">
    <location>
        <begin position="47"/>
        <end position="65"/>
    </location>
</feature>
<evidence type="ECO:0000256" key="1">
    <source>
        <dbReference type="SAM" id="Phobius"/>
    </source>
</evidence>
<name>A0A562YB57_9FLAO</name>
<keyword evidence="1" id="KW-0812">Transmembrane</keyword>
<protein>
    <submittedName>
        <fullName evidence="2">Uncharacterized protein</fullName>
    </submittedName>
</protein>
<organism evidence="2 3">
    <name type="scientific">Seonamhaeicola sediminis</name>
    <dbReference type="NCBI Taxonomy" id="2528206"/>
    <lineage>
        <taxon>Bacteria</taxon>
        <taxon>Pseudomonadati</taxon>
        <taxon>Bacteroidota</taxon>
        <taxon>Flavobacteriia</taxon>
        <taxon>Flavobacteriales</taxon>
        <taxon>Flavobacteriaceae</taxon>
    </lineage>
</organism>
<dbReference type="RefSeq" id="WP_133357274.1">
    <property type="nucleotide sequence ID" value="NZ_SMZJ02000010.1"/>
</dbReference>